<reference evidence="1" key="1">
    <citation type="submission" date="2021-12" db="EMBL/GenBank/DDBJ databases">
        <authorList>
            <person name="King R."/>
        </authorList>
    </citation>
    <scope>NUCLEOTIDE SEQUENCE</scope>
</reference>
<proteinExistence type="predicted"/>
<dbReference type="Proteomes" id="UP001154114">
    <property type="component" value="Chromosome 21"/>
</dbReference>
<dbReference type="EMBL" id="LR824024">
    <property type="protein sequence ID" value="CAH0595002.1"/>
    <property type="molecule type" value="Genomic_DNA"/>
</dbReference>
<protein>
    <submittedName>
        <fullName evidence="1">Uncharacterized protein</fullName>
    </submittedName>
</protein>
<sequence>MVSAVLGTAAAGGSQAVSAGHRTHGRTIHFRRAGPHRDHCTYQHYSFNQHIIQAGVCVGLADIRTPQLSAAIGEMNICCCRSTPTPAQLSNCQLQASRYMKLMVFFAFGGQATDHGSKLNIALLVLLYLNNRVYAGEECVASAVGVMSRDLALRENTARCLSHVAARVIHATKALHSAARICAPRRGFKMAAGPTPSTHSALSLAALTHTYSGIDSLAPSF</sequence>
<gene>
    <name evidence="1" type="ORF">CINC_LOCUS6451</name>
</gene>
<evidence type="ECO:0000313" key="2">
    <source>
        <dbReference type="Proteomes" id="UP001154114"/>
    </source>
</evidence>
<organism evidence="1 2">
    <name type="scientific">Chrysodeixis includens</name>
    <name type="common">Soybean looper</name>
    <name type="synonym">Pseudoplusia includens</name>
    <dbReference type="NCBI Taxonomy" id="689277"/>
    <lineage>
        <taxon>Eukaryota</taxon>
        <taxon>Metazoa</taxon>
        <taxon>Ecdysozoa</taxon>
        <taxon>Arthropoda</taxon>
        <taxon>Hexapoda</taxon>
        <taxon>Insecta</taxon>
        <taxon>Pterygota</taxon>
        <taxon>Neoptera</taxon>
        <taxon>Endopterygota</taxon>
        <taxon>Lepidoptera</taxon>
        <taxon>Glossata</taxon>
        <taxon>Ditrysia</taxon>
        <taxon>Noctuoidea</taxon>
        <taxon>Noctuidae</taxon>
        <taxon>Plusiinae</taxon>
        <taxon>Chrysodeixis</taxon>
    </lineage>
</organism>
<evidence type="ECO:0000313" key="1">
    <source>
        <dbReference type="EMBL" id="CAH0595002.1"/>
    </source>
</evidence>
<accession>A0A9P0BUJ3</accession>
<name>A0A9P0BUJ3_CHRIL</name>
<dbReference type="AlphaFoldDB" id="A0A9P0BUJ3"/>
<keyword evidence="2" id="KW-1185">Reference proteome</keyword>